<gene>
    <name evidence="9" type="primary">pip</name>
    <name evidence="9" type="ORF">G314FT_06440</name>
</gene>
<dbReference type="SUPFAM" id="SSF53474">
    <property type="entry name" value="alpha/beta-Hydrolases"/>
    <property type="match status" value="1"/>
</dbReference>
<dbReference type="InterPro" id="IPR029058">
    <property type="entry name" value="AB_hydrolase_fold"/>
</dbReference>
<dbReference type="InterPro" id="IPR050266">
    <property type="entry name" value="AB_hydrolase_sf"/>
</dbReference>
<dbReference type="NCBIfam" id="NF045945">
    <property type="entry name" value="ProImpepLactob"/>
    <property type="match status" value="1"/>
</dbReference>
<dbReference type="GO" id="GO:0004177">
    <property type="term" value="F:aminopeptidase activity"/>
    <property type="evidence" value="ECO:0007669"/>
    <property type="project" value="UniProtKB-KW"/>
</dbReference>
<keyword evidence="10" id="KW-1185">Reference proteome</keyword>
<dbReference type="InterPro" id="IPR005945">
    <property type="entry name" value="Pro_imino_pep"/>
</dbReference>
<dbReference type="NCBIfam" id="TIGR01250">
    <property type="entry name" value="pro_imino_pep_2"/>
    <property type="match status" value="1"/>
</dbReference>
<dbReference type="InterPro" id="IPR000073">
    <property type="entry name" value="AB_hydrolase_1"/>
</dbReference>
<evidence type="ECO:0000256" key="6">
    <source>
        <dbReference type="ARBA" id="ARBA00029605"/>
    </source>
</evidence>
<dbReference type="Pfam" id="PF00561">
    <property type="entry name" value="Abhydrolase_1"/>
    <property type="match status" value="1"/>
</dbReference>
<evidence type="ECO:0000313" key="9">
    <source>
        <dbReference type="EMBL" id="UUV98491.1"/>
    </source>
</evidence>
<evidence type="ECO:0000256" key="4">
    <source>
        <dbReference type="ARBA" id="ARBA00021843"/>
    </source>
</evidence>
<keyword evidence="7" id="KW-0645">Protease</keyword>
<sequence length="293" mass="33796">MIVKEGYMPFLEYQTYYRIVGEPSDKTPLLLLHGGPGSTHNYFELLDDLSLDNRQVIMYDQLGCGLSSMPDNPELWIADTWLEELIALREYLKLDKIHILGQSWGGMLLIKYMCDKSPEGVESIILSSTLSSAKLWKEEQHRLINMMSLADQKAIEKAEKTNDFSHPDYLKANETFMLRHAGDAPSENSPEPLRRPKKRGEQAYLHAWGPNEFFPMGTLSTFDYTSELKHILTPTLIISGADDLSTPLIAKTMYDEIPHARWELFQHSRHLSLVDEEIKYKTLLIDWLNQYDK</sequence>
<organism evidence="9 10">
    <name type="scientific">Vagococcus luciliae</name>
    <dbReference type="NCBI Taxonomy" id="2920380"/>
    <lineage>
        <taxon>Bacteria</taxon>
        <taxon>Bacillati</taxon>
        <taxon>Bacillota</taxon>
        <taxon>Bacilli</taxon>
        <taxon>Lactobacillales</taxon>
        <taxon>Enterococcaceae</taxon>
        <taxon>Vagococcus</taxon>
    </lineage>
</organism>
<comment type="similarity">
    <text evidence="2 7">Belongs to the peptidase S33 family.</text>
</comment>
<dbReference type="EMBL" id="CP102451">
    <property type="protein sequence ID" value="UUV98491.1"/>
    <property type="molecule type" value="Genomic_DNA"/>
</dbReference>
<proteinExistence type="inferred from homology"/>
<evidence type="ECO:0000256" key="2">
    <source>
        <dbReference type="ARBA" id="ARBA00010088"/>
    </source>
</evidence>
<comment type="catalytic activity">
    <reaction evidence="1 7">
        <text>Release of N-terminal proline from a peptide.</text>
        <dbReference type="EC" id="3.4.11.5"/>
    </reaction>
</comment>
<comment type="function">
    <text evidence="7">Releases the N-terminal proline from various substrates.</text>
</comment>
<evidence type="ECO:0000259" key="8">
    <source>
        <dbReference type="Pfam" id="PF00561"/>
    </source>
</evidence>
<dbReference type="PANTHER" id="PTHR43798:SF33">
    <property type="entry name" value="HYDROLASE, PUTATIVE (AFU_ORTHOLOGUE AFUA_2G14860)-RELATED"/>
    <property type="match status" value="1"/>
</dbReference>
<evidence type="ECO:0000256" key="1">
    <source>
        <dbReference type="ARBA" id="ARBA00001585"/>
    </source>
</evidence>
<dbReference type="PANTHER" id="PTHR43798">
    <property type="entry name" value="MONOACYLGLYCEROL LIPASE"/>
    <property type="match status" value="1"/>
</dbReference>
<dbReference type="PRINTS" id="PR00793">
    <property type="entry name" value="PROAMNOPTASE"/>
</dbReference>
<dbReference type="Gene3D" id="3.40.50.1820">
    <property type="entry name" value="alpha/beta hydrolase"/>
    <property type="match status" value="1"/>
</dbReference>
<reference evidence="9" key="1">
    <citation type="submission" date="2022-08" db="EMBL/GenBank/DDBJ databases">
        <title>Genome sequence of Vagococcus luciliae DSM 112651.</title>
        <authorList>
            <person name="Juan G."/>
            <person name="Anja P."/>
            <person name="Rolf D."/>
            <person name="Kampfer P."/>
            <person name="Vilcinskas A."/>
        </authorList>
    </citation>
    <scope>NUCLEOTIDE SEQUENCE</scope>
    <source>
        <strain evidence="9">G314FT</strain>
    </source>
</reference>
<accession>A0ABY5NXW1</accession>
<dbReference type="Proteomes" id="UP001058273">
    <property type="component" value="Chromosome"/>
</dbReference>
<dbReference type="InterPro" id="IPR002410">
    <property type="entry name" value="Peptidase_S33"/>
</dbReference>
<feature type="domain" description="AB hydrolase-1" evidence="8">
    <location>
        <begin position="28"/>
        <end position="276"/>
    </location>
</feature>
<dbReference type="PIRSF" id="PIRSF005539">
    <property type="entry name" value="Pept_S33_TRI_F1"/>
    <property type="match status" value="1"/>
</dbReference>
<reference evidence="9" key="2">
    <citation type="submission" date="2022-08" db="EMBL/GenBank/DDBJ databases">
        <authorList>
            <person name="Poehlein A."/>
            <person name="Guzman J."/>
            <person name="Daniel R."/>
            <person name="Vilcinskas A."/>
        </authorList>
    </citation>
    <scope>NUCLEOTIDE SEQUENCE</scope>
    <source>
        <strain evidence="9">G314FT</strain>
    </source>
</reference>
<keyword evidence="7 9" id="KW-0031">Aminopeptidase</keyword>
<name>A0ABY5NXW1_9ENTE</name>
<evidence type="ECO:0000256" key="7">
    <source>
        <dbReference type="PIRNR" id="PIRNR005539"/>
    </source>
</evidence>
<evidence type="ECO:0000256" key="3">
    <source>
        <dbReference type="ARBA" id="ARBA00012568"/>
    </source>
</evidence>
<keyword evidence="5 7" id="KW-0378">Hydrolase</keyword>
<evidence type="ECO:0000313" key="10">
    <source>
        <dbReference type="Proteomes" id="UP001058273"/>
    </source>
</evidence>
<dbReference type="RefSeq" id="WP_257702014.1">
    <property type="nucleotide sequence ID" value="NZ_CP102451.1"/>
</dbReference>
<evidence type="ECO:0000256" key="5">
    <source>
        <dbReference type="ARBA" id="ARBA00022801"/>
    </source>
</evidence>
<dbReference type="EC" id="3.4.11.5" evidence="3 7"/>
<protein>
    <recommendedName>
        <fullName evidence="4 7">Proline iminopeptidase</fullName>
        <shortName evidence="7">PIP</shortName>
        <ecNumber evidence="3 7">3.4.11.5</ecNumber>
    </recommendedName>
    <alternativeName>
        <fullName evidence="6 7">Prolyl aminopeptidase</fullName>
    </alternativeName>
</protein>